<dbReference type="EMBL" id="CADCTB010000150">
    <property type="protein sequence ID" value="CAA9255208.1"/>
    <property type="molecule type" value="Genomic_DNA"/>
</dbReference>
<feature type="compositionally biased region" description="Basic and acidic residues" evidence="1">
    <location>
        <begin position="184"/>
        <end position="198"/>
    </location>
</feature>
<reference evidence="2" key="1">
    <citation type="submission" date="2020-02" db="EMBL/GenBank/DDBJ databases">
        <authorList>
            <person name="Meier V. D."/>
        </authorList>
    </citation>
    <scope>NUCLEOTIDE SEQUENCE</scope>
    <source>
        <strain evidence="2">AVDCRST_MAG10</strain>
    </source>
</reference>
<feature type="region of interest" description="Disordered" evidence="1">
    <location>
        <begin position="173"/>
        <end position="198"/>
    </location>
</feature>
<evidence type="ECO:0000313" key="2">
    <source>
        <dbReference type="EMBL" id="CAA9255208.1"/>
    </source>
</evidence>
<name>A0A6J4IMZ8_9ACTN</name>
<evidence type="ECO:0008006" key="3">
    <source>
        <dbReference type="Google" id="ProtNLM"/>
    </source>
</evidence>
<dbReference type="GO" id="GO:0008047">
    <property type="term" value="F:enzyme activator activity"/>
    <property type="evidence" value="ECO:0007669"/>
    <property type="project" value="InterPro"/>
</dbReference>
<dbReference type="SUPFAM" id="SSF53163">
    <property type="entry name" value="HybD-like"/>
    <property type="match status" value="1"/>
</dbReference>
<accession>A0A6J4IMZ8</accession>
<dbReference type="NCBIfam" id="TIGR00072">
    <property type="entry name" value="hydrog_prot"/>
    <property type="match status" value="1"/>
</dbReference>
<dbReference type="Gene3D" id="3.40.50.1450">
    <property type="entry name" value="HybD-like"/>
    <property type="match status" value="1"/>
</dbReference>
<gene>
    <name evidence="2" type="ORF">AVDCRST_MAG10-2443</name>
</gene>
<dbReference type="GO" id="GO:0008233">
    <property type="term" value="F:peptidase activity"/>
    <property type="evidence" value="ECO:0007669"/>
    <property type="project" value="InterPro"/>
</dbReference>
<dbReference type="AlphaFoldDB" id="A0A6J4IMZ8"/>
<organism evidence="2">
    <name type="scientific">uncultured Acidimicrobiales bacterium</name>
    <dbReference type="NCBI Taxonomy" id="310071"/>
    <lineage>
        <taxon>Bacteria</taxon>
        <taxon>Bacillati</taxon>
        <taxon>Actinomycetota</taxon>
        <taxon>Acidimicrobiia</taxon>
        <taxon>Acidimicrobiales</taxon>
        <taxon>environmental samples</taxon>
    </lineage>
</organism>
<dbReference type="InterPro" id="IPR000671">
    <property type="entry name" value="Peptidase_A31"/>
</dbReference>
<sequence length="198" mass="21768">MIDSPYRLAERPPTRVLVGGIGLPWLRDLDFGTQFLKRIDDVEWPEGVVIEDLSYSAHRVLHTLQDFRPEKVVLVGAMPRDVDPPGTIRRYQLDLTPPSDEEVADRLGEAVGGIIDLDHTLAVVRYWKGFPSDTVVIEVEPGDRAFGLGFSDEVESVVDTVLAMIQEEVAAGLTGDGQPAVESGTREAGEMSTERSEP</sequence>
<proteinExistence type="predicted"/>
<evidence type="ECO:0000256" key="1">
    <source>
        <dbReference type="SAM" id="MobiDB-lite"/>
    </source>
</evidence>
<dbReference type="InterPro" id="IPR023430">
    <property type="entry name" value="Pept_HybD-like_dom_sf"/>
</dbReference>
<protein>
    <recommendedName>
        <fullName evidence="3">Hydrogenase maturation protease</fullName>
    </recommendedName>
</protein>